<proteinExistence type="predicted"/>
<dbReference type="Gene3D" id="1.25.10.10">
    <property type="entry name" value="Leucine-rich Repeat Variant"/>
    <property type="match status" value="1"/>
</dbReference>
<evidence type="ECO:0000313" key="2">
    <source>
        <dbReference type="EMBL" id="KAK3030756.1"/>
    </source>
</evidence>
<dbReference type="AlphaFoldDB" id="A0AA88WMP9"/>
<dbReference type="InterPro" id="IPR011989">
    <property type="entry name" value="ARM-like"/>
</dbReference>
<reference evidence="2" key="1">
    <citation type="submission" date="2022-12" db="EMBL/GenBank/DDBJ databases">
        <title>Draft genome assemblies for two species of Escallonia (Escalloniales).</title>
        <authorList>
            <person name="Chanderbali A."/>
            <person name="Dervinis C."/>
            <person name="Anghel I."/>
            <person name="Soltis D."/>
            <person name="Soltis P."/>
            <person name="Zapata F."/>
        </authorList>
    </citation>
    <scope>NUCLEOTIDE SEQUENCE</scope>
    <source>
        <strain evidence="2">UCBG64.0493</strain>
        <tissue evidence="2">Leaf</tissue>
    </source>
</reference>
<evidence type="ECO:0000256" key="1">
    <source>
        <dbReference type="SAM" id="MobiDB-lite"/>
    </source>
</evidence>
<organism evidence="2 3">
    <name type="scientific">Escallonia herrerae</name>
    <dbReference type="NCBI Taxonomy" id="1293975"/>
    <lineage>
        <taxon>Eukaryota</taxon>
        <taxon>Viridiplantae</taxon>
        <taxon>Streptophyta</taxon>
        <taxon>Embryophyta</taxon>
        <taxon>Tracheophyta</taxon>
        <taxon>Spermatophyta</taxon>
        <taxon>Magnoliopsida</taxon>
        <taxon>eudicotyledons</taxon>
        <taxon>Gunneridae</taxon>
        <taxon>Pentapetalae</taxon>
        <taxon>asterids</taxon>
        <taxon>campanulids</taxon>
        <taxon>Escalloniales</taxon>
        <taxon>Escalloniaceae</taxon>
        <taxon>Escallonia</taxon>
    </lineage>
</organism>
<name>A0AA88WMP9_9ASTE</name>
<protein>
    <submittedName>
        <fullName evidence="2">Uncharacterized protein</fullName>
    </submittedName>
</protein>
<dbReference type="EMBL" id="JAVXUP010000329">
    <property type="protein sequence ID" value="KAK3030756.1"/>
    <property type="molecule type" value="Genomic_DNA"/>
</dbReference>
<feature type="region of interest" description="Disordered" evidence="1">
    <location>
        <begin position="12"/>
        <end position="35"/>
    </location>
</feature>
<dbReference type="InterPro" id="IPR016024">
    <property type="entry name" value="ARM-type_fold"/>
</dbReference>
<feature type="compositionally biased region" description="Low complexity" evidence="1">
    <location>
        <begin position="15"/>
        <end position="28"/>
    </location>
</feature>
<comment type="caution">
    <text evidence="2">The sequence shown here is derived from an EMBL/GenBank/DDBJ whole genome shotgun (WGS) entry which is preliminary data.</text>
</comment>
<evidence type="ECO:0000313" key="3">
    <source>
        <dbReference type="Proteomes" id="UP001188597"/>
    </source>
</evidence>
<sequence length="339" mass="37361">MNIVKGVADLIRRTSSGQSGDSGSGAQQERFSAPTPRIRFSEVGDEAILNTLLDKFNNAREKAERKRLFHIFLKEFLTIYKNWKPVDLHQPPDTALSVNTSGTQPTTEQLGPLMSLTIKSEGLPVLDVLTIITRSMHNCRVFGYYGGIQKLTALMKAAVVQLKTLISTLSTDESLSSSAEETSRNLQKILVNVVSIIWNFVDSQSNVYKEAQLNSKSLEFSTPRGGATSIEPSSGMKASLSERGLRWHQTAIVSVMEAGGLNWLVELLRVMRRLNMKEQWTDISLQHLTLRTLLSALADNPRGQNHFRSIGGLEVLLDGLGVPSSSAVKSNNFSCADKN</sequence>
<dbReference type="SUPFAM" id="SSF48371">
    <property type="entry name" value="ARM repeat"/>
    <property type="match status" value="1"/>
</dbReference>
<dbReference type="Proteomes" id="UP001188597">
    <property type="component" value="Unassembled WGS sequence"/>
</dbReference>
<feature type="non-terminal residue" evidence="2">
    <location>
        <position position="339"/>
    </location>
</feature>
<keyword evidence="3" id="KW-1185">Reference proteome</keyword>
<accession>A0AA88WMP9</accession>
<gene>
    <name evidence="2" type="ORF">RJ639_036560</name>
</gene>